<gene>
    <name evidence="2" type="ORF">NAEGRDRAFT_62905</name>
</gene>
<dbReference type="VEuPathDB" id="AmoebaDB:NAEGRDRAFT_62905"/>
<keyword evidence="3" id="KW-1185">Reference proteome</keyword>
<feature type="domain" description="Novel STAND NTPase 1" evidence="1">
    <location>
        <begin position="4"/>
        <end position="133"/>
    </location>
</feature>
<dbReference type="InParanoid" id="D2V275"/>
<dbReference type="AlphaFoldDB" id="D2V275"/>
<dbReference type="KEGG" id="ngr:NAEGRDRAFT_62905"/>
<sequence>MKKTIQTRLEQGEFSILIAPSQSGKTSIVSNSLMPSLKERGYYPVSIDMRGLVSTYLSIQSSSFDTAFLIYINRFLGTQYESNELTSLFEKSSCIPEFKDEKVVLLLDEFDSIAEIPTEERTRFLAALSSMKQNKTLLFSSFLFSNYKFCW</sequence>
<evidence type="ECO:0000313" key="3">
    <source>
        <dbReference type="Proteomes" id="UP000006671"/>
    </source>
</evidence>
<dbReference type="RefSeq" id="XP_002681748.1">
    <property type="nucleotide sequence ID" value="XM_002681702.1"/>
</dbReference>
<dbReference type="Pfam" id="PF20703">
    <property type="entry name" value="nSTAND1"/>
    <property type="match status" value="1"/>
</dbReference>
<dbReference type="OrthoDB" id="10539632at2759"/>
<proteinExistence type="predicted"/>
<dbReference type="EMBL" id="GG738849">
    <property type="protein sequence ID" value="EFC49004.1"/>
    <property type="molecule type" value="Genomic_DNA"/>
</dbReference>
<dbReference type="InterPro" id="IPR049052">
    <property type="entry name" value="nSTAND1"/>
</dbReference>
<accession>D2V275</accession>
<evidence type="ECO:0000259" key="1">
    <source>
        <dbReference type="Pfam" id="PF20703"/>
    </source>
</evidence>
<dbReference type="GeneID" id="8861379"/>
<dbReference type="SUPFAM" id="SSF52540">
    <property type="entry name" value="P-loop containing nucleoside triphosphate hydrolases"/>
    <property type="match status" value="1"/>
</dbReference>
<dbReference type="Proteomes" id="UP000006671">
    <property type="component" value="Unassembled WGS sequence"/>
</dbReference>
<dbReference type="Gene3D" id="3.40.50.300">
    <property type="entry name" value="P-loop containing nucleotide triphosphate hydrolases"/>
    <property type="match status" value="1"/>
</dbReference>
<organism evidence="3">
    <name type="scientific">Naegleria gruberi</name>
    <name type="common">Amoeba</name>
    <dbReference type="NCBI Taxonomy" id="5762"/>
    <lineage>
        <taxon>Eukaryota</taxon>
        <taxon>Discoba</taxon>
        <taxon>Heterolobosea</taxon>
        <taxon>Tetramitia</taxon>
        <taxon>Eutetramitia</taxon>
        <taxon>Vahlkampfiidae</taxon>
        <taxon>Naegleria</taxon>
    </lineage>
</organism>
<reference evidence="2 3" key="1">
    <citation type="journal article" date="2010" name="Cell">
        <title>The genome of Naegleria gruberi illuminates early eukaryotic versatility.</title>
        <authorList>
            <person name="Fritz-Laylin L.K."/>
            <person name="Prochnik S.E."/>
            <person name="Ginger M.L."/>
            <person name="Dacks J.B."/>
            <person name="Carpenter M.L."/>
            <person name="Field M.C."/>
            <person name="Kuo A."/>
            <person name="Paredez A."/>
            <person name="Chapman J."/>
            <person name="Pham J."/>
            <person name="Shu S."/>
            <person name="Neupane R."/>
            <person name="Cipriano M."/>
            <person name="Mancuso J."/>
            <person name="Tu H."/>
            <person name="Salamov A."/>
            <person name="Lindquist E."/>
            <person name="Shapiro H."/>
            <person name="Lucas S."/>
            <person name="Grigoriev I.V."/>
            <person name="Cande W.Z."/>
            <person name="Fulton C."/>
            <person name="Rokhsar D.S."/>
            <person name="Dawson S.C."/>
        </authorList>
    </citation>
    <scope>NUCLEOTIDE SEQUENCE [LARGE SCALE GENOMIC DNA]</scope>
    <source>
        <strain evidence="2 3">NEG-M</strain>
    </source>
</reference>
<evidence type="ECO:0000313" key="2">
    <source>
        <dbReference type="EMBL" id="EFC49004.1"/>
    </source>
</evidence>
<dbReference type="InterPro" id="IPR027417">
    <property type="entry name" value="P-loop_NTPase"/>
</dbReference>
<protein>
    <submittedName>
        <fullName evidence="2">Predicted protein</fullName>
    </submittedName>
</protein>
<name>D2V275_NAEGR</name>